<keyword evidence="1" id="KW-0472">Membrane</keyword>
<keyword evidence="1" id="KW-0812">Transmembrane</keyword>
<feature type="transmembrane region" description="Helical" evidence="1">
    <location>
        <begin position="159"/>
        <end position="178"/>
    </location>
</feature>
<reference evidence="2 3" key="1">
    <citation type="submission" date="2023-11" db="EMBL/GenBank/DDBJ databases">
        <title>Winogradskyella pelagius sp. nov., isolated from coastal sediment.</title>
        <authorList>
            <person name="Li F."/>
        </authorList>
    </citation>
    <scope>NUCLEOTIDE SEQUENCE [LARGE SCALE GENOMIC DNA]</scope>
    <source>
        <strain evidence="2 3">KCTC 23502</strain>
    </source>
</reference>
<evidence type="ECO:0000313" key="3">
    <source>
        <dbReference type="Proteomes" id="UP001285855"/>
    </source>
</evidence>
<evidence type="ECO:0000313" key="2">
    <source>
        <dbReference type="EMBL" id="MDY2588177.1"/>
    </source>
</evidence>
<gene>
    <name evidence="2" type="ORF">SNF14_12575</name>
</gene>
<dbReference type="EMBL" id="JAXDAE010000013">
    <property type="protein sequence ID" value="MDY2588177.1"/>
    <property type="molecule type" value="Genomic_DNA"/>
</dbReference>
<comment type="caution">
    <text evidence="2">The sequence shown here is derived from an EMBL/GenBank/DDBJ whole genome shotgun (WGS) entry which is preliminary data.</text>
</comment>
<proteinExistence type="predicted"/>
<feature type="transmembrane region" description="Helical" evidence="1">
    <location>
        <begin position="31"/>
        <end position="49"/>
    </location>
</feature>
<keyword evidence="3" id="KW-1185">Reference proteome</keyword>
<dbReference type="RefSeq" id="WP_320556524.1">
    <property type="nucleotide sequence ID" value="NZ_JAXDAE010000013.1"/>
</dbReference>
<feature type="transmembrane region" description="Helical" evidence="1">
    <location>
        <begin position="259"/>
        <end position="281"/>
    </location>
</feature>
<evidence type="ECO:0000256" key="1">
    <source>
        <dbReference type="SAM" id="Phobius"/>
    </source>
</evidence>
<protein>
    <recommendedName>
        <fullName evidence="4">Glycerophosphoryl diester phosphodiesterase membrane domain-containing protein</fullName>
    </recommendedName>
</protein>
<organism evidence="2 3">
    <name type="scientific">Winogradskyella aquimaris</name>
    <dbReference type="NCBI Taxonomy" id="864074"/>
    <lineage>
        <taxon>Bacteria</taxon>
        <taxon>Pseudomonadati</taxon>
        <taxon>Bacteroidota</taxon>
        <taxon>Flavobacteriia</taxon>
        <taxon>Flavobacteriales</taxon>
        <taxon>Flavobacteriaceae</taxon>
        <taxon>Winogradskyella</taxon>
    </lineage>
</organism>
<evidence type="ECO:0008006" key="4">
    <source>
        <dbReference type="Google" id="ProtNLM"/>
    </source>
</evidence>
<keyword evidence="1" id="KW-1133">Transmembrane helix</keyword>
<feature type="transmembrane region" description="Helical" evidence="1">
    <location>
        <begin position="132"/>
        <end position="153"/>
    </location>
</feature>
<feature type="transmembrane region" description="Helical" evidence="1">
    <location>
        <begin position="76"/>
        <end position="101"/>
    </location>
</feature>
<dbReference type="Proteomes" id="UP001285855">
    <property type="component" value="Unassembled WGS sequence"/>
</dbReference>
<name>A0ABU5EPA4_9FLAO</name>
<accession>A0ABU5EPA4</accession>
<sequence>MQLYKSRGFGEFFQDTFLFLKQNGKHLYKNFFIINGVFILILLVLGYFFSDFYSELLFGNLSNDASAVESYINENAAVFIIFLIAFFTVGLISIIISYSYVPIYLKLYAKQNGKNFNASDIINEYKSNISKLLIYLVCAILVAIPVLLIAGVVSFVLTITIIGLLFIPLVIGAVSLFYQGTLMEYIEHKKSIWESFSYSWVLMSTKFWSAIGCVGLFFLMGYIFQNIVVLIPYFIFIVDMLTGLEAGTDPDPQQISKSFSVIMVLIFLLSYLIGIFLNLIIQVNQGVVFYSLKEDVEHINTKSDIDLIGTRE</sequence>